<evidence type="ECO:0000256" key="1">
    <source>
        <dbReference type="ARBA" id="ARBA00011063"/>
    </source>
</evidence>
<reference evidence="6" key="1">
    <citation type="submission" date="2020-05" db="EMBL/GenBank/DDBJ databases">
        <authorList>
            <person name="Chiriac C."/>
            <person name="Salcher M."/>
            <person name="Ghai R."/>
            <person name="Kavagutti S V."/>
        </authorList>
    </citation>
    <scope>NUCLEOTIDE SEQUENCE</scope>
</reference>
<dbReference type="PRINTS" id="PR00719">
    <property type="entry name" value="LMWPTPASE"/>
</dbReference>
<keyword evidence="4" id="KW-0904">Protein phosphatase</keyword>
<evidence type="ECO:0000259" key="5">
    <source>
        <dbReference type="SMART" id="SM00226"/>
    </source>
</evidence>
<name>A0A6J7KUG3_9ZZZZ</name>
<dbReference type="PANTHER" id="PTHR11717:SF7">
    <property type="entry name" value="LOW MOLECULAR WEIGHT PHOSPHOTYROSINE PROTEIN PHOSPHATASE"/>
    <property type="match status" value="1"/>
</dbReference>
<dbReference type="EMBL" id="CAFBNE010000073">
    <property type="protein sequence ID" value="CAB4960068.1"/>
    <property type="molecule type" value="Genomic_DNA"/>
</dbReference>
<comment type="similarity">
    <text evidence="1">Belongs to the low molecular weight phosphotyrosine protein phosphatase family.</text>
</comment>
<dbReference type="CDD" id="cd16343">
    <property type="entry name" value="LMWPTP"/>
    <property type="match status" value="1"/>
</dbReference>
<sequence>MTPTSTRNYRVTIVCLGNICRSPIGEAVLRDRVARSGLADIVEVDSAGTGDWHVGQGANPRSVQVLDAHGYDHDHTARQIDESWFADIDLVIAMDTSNFADIRALIPSTEQQVELRMLRAFDPALAGIPEPDARLDVPDPYHGTDEDFVLVLRMVESAVDGLMSILSERIAAVR</sequence>
<feature type="domain" description="Phosphotyrosine protein phosphatase I" evidence="5">
    <location>
        <begin position="9"/>
        <end position="165"/>
    </location>
</feature>
<evidence type="ECO:0000313" key="6">
    <source>
        <dbReference type="EMBL" id="CAB4960068.1"/>
    </source>
</evidence>
<evidence type="ECO:0000256" key="2">
    <source>
        <dbReference type="ARBA" id="ARBA00013064"/>
    </source>
</evidence>
<organism evidence="6">
    <name type="scientific">freshwater metagenome</name>
    <dbReference type="NCBI Taxonomy" id="449393"/>
    <lineage>
        <taxon>unclassified sequences</taxon>
        <taxon>metagenomes</taxon>
        <taxon>ecological metagenomes</taxon>
    </lineage>
</organism>
<dbReference type="GO" id="GO:0004725">
    <property type="term" value="F:protein tyrosine phosphatase activity"/>
    <property type="evidence" value="ECO:0007669"/>
    <property type="project" value="UniProtKB-EC"/>
</dbReference>
<dbReference type="PANTHER" id="PTHR11717">
    <property type="entry name" value="LOW MOLECULAR WEIGHT PROTEIN TYROSINE PHOSPHATASE"/>
    <property type="match status" value="1"/>
</dbReference>
<dbReference type="InterPro" id="IPR017867">
    <property type="entry name" value="Tyr_phospatase_low_mol_wt"/>
</dbReference>
<dbReference type="AlphaFoldDB" id="A0A6J7KUG3"/>
<accession>A0A6J7KUG3</accession>
<dbReference type="InterPro" id="IPR036196">
    <property type="entry name" value="Ptyr_pPase_sf"/>
</dbReference>
<dbReference type="Pfam" id="PF01451">
    <property type="entry name" value="LMWPc"/>
    <property type="match status" value="1"/>
</dbReference>
<evidence type="ECO:0000256" key="4">
    <source>
        <dbReference type="ARBA" id="ARBA00022912"/>
    </source>
</evidence>
<dbReference type="SUPFAM" id="SSF52788">
    <property type="entry name" value="Phosphotyrosine protein phosphatases I"/>
    <property type="match status" value="1"/>
</dbReference>
<dbReference type="InterPro" id="IPR050438">
    <property type="entry name" value="LMW_PTPase"/>
</dbReference>
<dbReference type="InterPro" id="IPR023485">
    <property type="entry name" value="Ptyr_pPase"/>
</dbReference>
<dbReference type="EC" id="3.1.3.48" evidence="2"/>
<keyword evidence="3" id="KW-0378">Hydrolase</keyword>
<gene>
    <name evidence="6" type="ORF">UFOPK3772_02139</name>
</gene>
<evidence type="ECO:0000256" key="3">
    <source>
        <dbReference type="ARBA" id="ARBA00022801"/>
    </source>
</evidence>
<protein>
    <recommendedName>
        <fullName evidence="2">protein-tyrosine-phosphatase</fullName>
        <ecNumber evidence="2">3.1.3.48</ecNumber>
    </recommendedName>
</protein>
<dbReference type="SMART" id="SM00226">
    <property type="entry name" value="LMWPc"/>
    <property type="match status" value="1"/>
</dbReference>
<proteinExistence type="inferred from homology"/>
<dbReference type="Gene3D" id="3.40.50.2300">
    <property type="match status" value="1"/>
</dbReference>